<evidence type="ECO:0000313" key="1">
    <source>
        <dbReference type="EMBL" id="ATL48199.1"/>
    </source>
</evidence>
<dbReference type="EMBL" id="CP023777">
    <property type="protein sequence ID" value="ATL48199.1"/>
    <property type="molecule type" value="Genomic_DNA"/>
</dbReference>
<keyword evidence="2" id="KW-1185">Reference proteome</keyword>
<sequence length="110" mass="12609">MPNFYFKEVEARIKDGTAVVQDYLYQDEILRRKRDNDNSAVGDDKKITFLKLTDRQIMLLVDKYGEGEEKFIEKLKTMSGNNAGKVDLFFEEQTGDIFIKPINNPNAPGG</sequence>
<reference evidence="1 2" key="1">
    <citation type="submission" date="2017-10" db="EMBL/GenBank/DDBJ databases">
        <title>Paenichitinophaga pekingensis gen. nov., sp. nov., isolated from activated sludge.</title>
        <authorList>
            <person name="Jin D."/>
            <person name="Kong X."/>
            <person name="Deng Y."/>
            <person name="Bai Z."/>
        </authorList>
    </citation>
    <scope>NUCLEOTIDE SEQUENCE [LARGE SCALE GENOMIC DNA]</scope>
    <source>
        <strain evidence="1 2">13</strain>
    </source>
</reference>
<gene>
    <name evidence="1" type="ORF">COR50_14080</name>
</gene>
<dbReference type="KEGG" id="cbae:COR50_14080"/>
<accession>A0A291QVY7</accession>
<protein>
    <submittedName>
        <fullName evidence="1">Uncharacterized protein</fullName>
    </submittedName>
</protein>
<dbReference type="RefSeq" id="WP_098194576.1">
    <property type="nucleotide sequence ID" value="NZ_CP023777.1"/>
</dbReference>
<dbReference type="AlphaFoldDB" id="A0A291QVY7"/>
<name>A0A291QVY7_9BACT</name>
<dbReference type="Proteomes" id="UP000220133">
    <property type="component" value="Chromosome"/>
</dbReference>
<evidence type="ECO:0000313" key="2">
    <source>
        <dbReference type="Proteomes" id="UP000220133"/>
    </source>
</evidence>
<proteinExistence type="predicted"/>
<organism evidence="1 2">
    <name type="scientific">Chitinophaga caeni</name>
    <dbReference type="NCBI Taxonomy" id="2029983"/>
    <lineage>
        <taxon>Bacteria</taxon>
        <taxon>Pseudomonadati</taxon>
        <taxon>Bacteroidota</taxon>
        <taxon>Chitinophagia</taxon>
        <taxon>Chitinophagales</taxon>
        <taxon>Chitinophagaceae</taxon>
        <taxon>Chitinophaga</taxon>
    </lineage>
</organism>